<name>A0A1T4JPY8_PORCN</name>
<sequence>MPQRIFDNPSFSRKFNYRYVAKMMGFLCTMQVPFLVIAILISLYYHDAGLRPLEITAGLMAVVGLLLLFIGRNAKDYNAGRREGMLSVAMSWFVVSLIGMLPYLLGDFVPTFADAFFETISGFTTTGGTILTDIEALPRSILFWRSVTQWVGGIGIVVFVVALVPIMGGSASLLYNSETTGVTHERFLPRVGMMAKWVSLIYVGLSMLCVLLLWAGPMGLYDAVCHATTCISTGGFSPRNASIAAYDSFYIQVITVIFMLCGATNFSLLYFALRGRGAKLFTDVEFRAFLAIIGVLTLIASLFLFFKGVKPTLFEAVWGAFYHIVSIITSTGYVLDDYNNWYPFFSFVMLFAMFVGGCAGSTSGGLKVARFIILGKNLRNEFHKRTHPNAMLPVRIDGHPIPGKVVHQVLAFFFAYLCLMMIGAVIVSMDGFTVEESISAALTSISNTGPGIGTFGPVNNFASLSSHSKILLSVIMVMGRLEIFTVLTIILPSFWRS</sequence>
<feature type="transmembrane region" description="Helical" evidence="13">
    <location>
        <begin position="197"/>
        <end position="214"/>
    </location>
</feature>
<evidence type="ECO:0000256" key="12">
    <source>
        <dbReference type="PIRSR" id="PIRSR006247-1"/>
    </source>
</evidence>
<evidence type="ECO:0000256" key="10">
    <source>
        <dbReference type="ARBA" id="ARBA00023065"/>
    </source>
</evidence>
<evidence type="ECO:0000256" key="1">
    <source>
        <dbReference type="ARBA" id="ARBA00004429"/>
    </source>
</evidence>
<evidence type="ECO:0000256" key="3">
    <source>
        <dbReference type="ARBA" id="ARBA00022448"/>
    </source>
</evidence>
<comment type="subcellular location">
    <subcellularLocation>
        <location evidence="1">Cell inner membrane</location>
        <topology evidence="1">Multi-pass membrane protein</topology>
    </subcellularLocation>
</comment>
<feature type="transmembrane region" description="Helical" evidence="13">
    <location>
        <begin position="150"/>
        <end position="176"/>
    </location>
</feature>
<evidence type="ECO:0000256" key="7">
    <source>
        <dbReference type="ARBA" id="ARBA00022692"/>
    </source>
</evidence>
<keyword evidence="4" id="KW-1003">Cell membrane</keyword>
<dbReference type="AlphaFoldDB" id="A0A1T4JPY8"/>
<evidence type="ECO:0000313" key="14">
    <source>
        <dbReference type="EMBL" id="SJZ32171.1"/>
    </source>
</evidence>
<reference evidence="14 15" key="1">
    <citation type="submission" date="2017-02" db="EMBL/GenBank/DDBJ databases">
        <authorList>
            <person name="Peterson S.W."/>
        </authorList>
    </citation>
    <scope>NUCLEOTIDE SEQUENCE [LARGE SCALE GENOMIC DNA]</scope>
    <source>
        <strain evidence="14 15">ATCC 700135</strain>
    </source>
</reference>
<evidence type="ECO:0000256" key="2">
    <source>
        <dbReference type="ARBA" id="ARBA00009137"/>
    </source>
</evidence>
<evidence type="ECO:0000313" key="15">
    <source>
        <dbReference type="Proteomes" id="UP000189956"/>
    </source>
</evidence>
<keyword evidence="9 13" id="KW-1133">Transmembrane helix</keyword>
<evidence type="ECO:0000256" key="11">
    <source>
        <dbReference type="ARBA" id="ARBA00023136"/>
    </source>
</evidence>
<accession>A0A1T4JPY8</accession>
<feature type="binding site" evidence="12">
    <location>
        <position position="234"/>
    </location>
    <ligand>
        <name>K(+)</name>
        <dbReference type="ChEBI" id="CHEBI:29103"/>
    </ligand>
</feature>
<feature type="transmembrane region" description="Helical" evidence="13">
    <location>
        <begin position="313"/>
        <end position="335"/>
    </location>
</feature>
<feature type="transmembrane region" description="Helical" evidence="13">
    <location>
        <begin position="470"/>
        <end position="495"/>
    </location>
</feature>
<feature type="binding site" evidence="12">
    <location>
        <position position="126"/>
    </location>
    <ligand>
        <name>K(+)</name>
        <dbReference type="ChEBI" id="CHEBI:29103"/>
    </ligand>
</feature>
<feature type="binding site" evidence="12">
    <location>
        <position position="125"/>
    </location>
    <ligand>
        <name>K(+)</name>
        <dbReference type="ChEBI" id="CHEBI:29103"/>
    </ligand>
</feature>
<feature type="binding site" evidence="12">
    <location>
        <position position="447"/>
    </location>
    <ligand>
        <name>K(+)</name>
        <dbReference type="ChEBI" id="CHEBI:29103"/>
    </ligand>
</feature>
<keyword evidence="3" id="KW-0813">Transport</keyword>
<feature type="transmembrane region" description="Helical" evidence="13">
    <location>
        <begin position="55"/>
        <end position="74"/>
    </location>
</feature>
<dbReference type="Pfam" id="PF02386">
    <property type="entry name" value="TrkH"/>
    <property type="match status" value="1"/>
</dbReference>
<keyword evidence="12" id="KW-0479">Metal-binding</keyword>
<feature type="transmembrane region" description="Helical" evidence="13">
    <location>
        <begin position="288"/>
        <end position="306"/>
    </location>
</feature>
<keyword evidence="7 13" id="KW-0812">Transmembrane</keyword>
<dbReference type="RefSeq" id="WP_174706351.1">
    <property type="nucleotide sequence ID" value="NZ_FUWL01000003.1"/>
</dbReference>
<evidence type="ECO:0000256" key="13">
    <source>
        <dbReference type="SAM" id="Phobius"/>
    </source>
</evidence>
<feature type="transmembrane region" description="Helical" evidence="13">
    <location>
        <begin position="86"/>
        <end position="105"/>
    </location>
</feature>
<feature type="binding site" evidence="12">
    <location>
        <position position="331"/>
    </location>
    <ligand>
        <name>K(+)</name>
        <dbReference type="ChEBI" id="CHEBI:29103"/>
    </ligand>
</feature>
<protein>
    <submittedName>
        <fullName evidence="14">Trk system potassium uptake protein TrkH</fullName>
    </submittedName>
</protein>
<comment type="similarity">
    <text evidence="2">Belongs to the TrkH potassium transport family.</text>
</comment>
<keyword evidence="5" id="KW-0997">Cell inner membrane</keyword>
<evidence type="ECO:0000256" key="9">
    <source>
        <dbReference type="ARBA" id="ARBA00022989"/>
    </source>
</evidence>
<dbReference type="GO" id="GO:0005886">
    <property type="term" value="C:plasma membrane"/>
    <property type="evidence" value="ECO:0007669"/>
    <property type="project" value="UniProtKB-SubCell"/>
</dbReference>
<dbReference type="InterPro" id="IPR004772">
    <property type="entry name" value="TrkH"/>
</dbReference>
<gene>
    <name evidence="14" type="ORF">SAMN02745205_00253</name>
</gene>
<feature type="transmembrane region" description="Helical" evidence="13">
    <location>
        <begin position="249"/>
        <end position="273"/>
    </location>
</feature>
<dbReference type="PANTHER" id="PTHR32024:SF2">
    <property type="entry name" value="TRK SYSTEM POTASSIUM UPTAKE PROTEIN TRKG-RELATED"/>
    <property type="match status" value="1"/>
</dbReference>
<dbReference type="GO" id="GO:0015379">
    <property type="term" value="F:potassium:chloride symporter activity"/>
    <property type="evidence" value="ECO:0007669"/>
    <property type="project" value="InterPro"/>
</dbReference>
<feature type="transmembrane region" description="Helical" evidence="13">
    <location>
        <begin position="341"/>
        <end position="360"/>
    </location>
</feature>
<keyword evidence="6" id="KW-0633">Potassium transport</keyword>
<proteinExistence type="inferred from homology"/>
<evidence type="ECO:0000256" key="8">
    <source>
        <dbReference type="ARBA" id="ARBA00022958"/>
    </source>
</evidence>
<dbReference type="PANTHER" id="PTHR32024">
    <property type="entry name" value="TRK SYSTEM POTASSIUM UPTAKE PROTEIN TRKG-RELATED"/>
    <property type="match status" value="1"/>
</dbReference>
<dbReference type="InterPro" id="IPR003445">
    <property type="entry name" value="Cat_transpt"/>
</dbReference>
<evidence type="ECO:0000256" key="5">
    <source>
        <dbReference type="ARBA" id="ARBA00022519"/>
    </source>
</evidence>
<dbReference type="EMBL" id="FUWL01000003">
    <property type="protein sequence ID" value="SJZ32171.1"/>
    <property type="molecule type" value="Genomic_DNA"/>
</dbReference>
<evidence type="ECO:0000256" key="6">
    <source>
        <dbReference type="ARBA" id="ARBA00022538"/>
    </source>
</evidence>
<dbReference type="GO" id="GO:0046872">
    <property type="term" value="F:metal ion binding"/>
    <property type="evidence" value="ECO:0007669"/>
    <property type="project" value="UniProtKB-KW"/>
</dbReference>
<keyword evidence="8 12" id="KW-0630">Potassium</keyword>
<dbReference type="Proteomes" id="UP000189956">
    <property type="component" value="Unassembled WGS sequence"/>
</dbReference>
<keyword evidence="11 13" id="KW-0472">Membrane</keyword>
<keyword evidence="10" id="KW-0406">Ion transport</keyword>
<feature type="transmembrane region" description="Helical" evidence="13">
    <location>
        <begin position="20"/>
        <end position="43"/>
    </location>
</feature>
<organism evidence="14 15">
    <name type="scientific">Porphyromonas cangingivalis</name>
    <dbReference type="NCBI Taxonomy" id="36874"/>
    <lineage>
        <taxon>Bacteria</taxon>
        <taxon>Pseudomonadati</taxon>
        <taxon>Bacteroidota</taxon>
        <taxon>Bacteroidia</taxon>
        <taxon>Bacteroidales</taxon>
        <taxon>Porphyromonadaceae</taxon>
        <taxon>Porphyromonas</taxon>
    </lineage>
</organism>
<evidence type="ECO:0000256" key="4">
    <source>
        <dbReference type="ARBA" id="ARBA00022475"/>
    </source>
</evidence>
<feature type="transmembrane region" description="Helical" evidence="13">
    <location>
        <begin position="409"/>
        <end position="429"/>
    </location>
</feature>
<dbReference type="PIRSF" id="PIRSF006247">
    <property type="entry name" value="TrkH"/>
    <property type="match status" value="1"/>
</dbReference>